<evidence type="ECO:0000256" key="1">
    <source>
        <dbReference type="ARBA" id="ARBA00022801"/>
    </source>
</evidence>
<reference evidence="3" key="1">
    <citation type="submission" date="2018-05" db="EMBL/GenBank/DDBJ databases">
        <authorList>
            <person name="Lanie J.A."/>
            <person name="Ng W.-L."/>
            <person name="Kazmierczak K.M."/>
            <person name="Andrzejewski T.M."/>
            <person name="Davidsen T.M."/>
            <person name="Wayne K.J."/>
            <person name="Tettelin H."/>
            <person name="Glass J.I."/>
            <person name="Rusch D."/>
            <person name="Podicherti R."/>
            <person name="Tsui H.-C.T."/>
            <person name="Winkler M.E."/>
        </authorList>
    </citation>
    <scope>NUCLEOTIDE SEQUENCE</scope>
</reference>
<dbReference type="GO" id="GO:0016787">
    <property type="term" value="F:hydrolase activity"/>
    <property type="evidence" value="ECO:0007669"/>
    <property type="project" value="UniProtKB-KW"/>
</dbReference>
<dbReference type="InterPro" id="IPR036380">
    <property type="entry name" value="Isochorismatase-like_sf"/>
</dbReference>
<dbReference type="CDD" id="cd00431">
    <property type="entry name" value="cysteine_hydrolases"/>
    <property type="match status" value="1"/>
</dbReference>
<gene>
    <name evidence="3" type="ORF">METZ01_LOCUS212030</name>
</gene>
<dbReference type="InterPro" id="IPR000868">
    <property type="entry name" value="Isochorismatase-like_dom"/>
</dbReference>
<dbReference type="PANTHER" id="PTHR43540:SF10">
    <property type="entry name" value="ISOCHORISMATASE"/>
    <property type="match status" value="1"/>
</dbReference>
<evidence type="ECO:0000313" key="3">
    <source>
        <dbReference type="EMBL" id="SVB59176.1"/>
    </source>
</evidence>
<feature type="domain" description="Isochorismatase-like" evidence="2">
    <location>
        <begin position="4"/>
        <end position="165"/>
    </location>
</feature>
<protein>
    <recommendedName>
        <fullName evidence="2">Isochorismatase-like domain-containing protein</fullName>
    </recommendedName>
</protein>
<dbReference type="Gene3D" id="3.40.50.850">
    <property type="entry name" value="Isochorismatase-like"/>
    <property type="match status" value="1"/>
</dbReference>
<name>A0A382F7Z6_9ZZZZ</name>
<dbReference type="InterPro" id="IPR050272">
    <property type="entry name" value="Isochorismatase-like_hydrls"/>
</dbReference>
<evidence type="ECO:0000259" key="2">
    <source>
        <dbReference type="Pfam" id="PF00857"/>
    </source>
</evidence>
<proteinExistence type="predicted"/>
<keyword evidence="1" id="KW-0378">Hydrolase</keyword>
<dbReference type="SUPFAM" id="SSF52499">
    <property type="entry name" value="Isochorismatase-like hydrolases"/>
    <property type="match status" value="1"/>
</dbReference>
<dbReference type="Pfam" id="PF00857">
    <property type="entry name" value="Isochorismatase"/>
    <property type="match status" value="1"/>
</dbReference>
<dbReference type="PANTHER" id="PTHR43540">
    <property type="entry name" value="PEROXYUREIDOACRYLATE/UREIDOACRYLATE AMIDOHYDROLASE-RELATED"/>
    <property type="match status" value="1"/>
</dbReference>
<dbReference type="AlphaFoldDB" id="A0A382F7Z6"/>
<dbReference type="EMBL" id="UINC01048532">
    <property type="protein sequence ID" value="SVB59176.1"/>
    <property type="molecule type" value="Genomic_DNA"/>
</dbReference>
<sequence length="172" mass="19407">MPNVLLVVDMVVGFMEEGHNLYCGDSAREIIPDVRLLIEEHQIEGSTVIFVCDSHDPDDLEFEMFPVHCVRDTQEAELIAELQEYEGDILPKRRYSAFFDTDLEDKLAIIAPDKITICGVCTDICVMHTAADARNRDYKVEVRANTVASFDKEAHIQALDHIEKILGASVVR</sequence>
<organism evidence="3">
    <name type="scientific">marine metagenome</name>
    <dbReference type="NCBI Taxonomy" id="408172"/>
    <lineage>
        <taxon>unclassified sequences</taxon>
        <taxon>metagenomes</taxon>
        <taxon>ecological metagenomes</taxon>
    </lineage>
</organism>
<accession>A0A382F7Z6</accession>